<keyword evidence="2" id="KW-0812">Transmembrane</keyword>
<protein>
    <submittedName>
        <fullName evidence="4">DSC E3 ubiquitin ligase complex subunit 4</fullName>
    </submittedName>
</protein>
<dbReference type="PANTHER" id="PTHR39405">
    <property type="entry name" value="DSC E3 UBIQUITIN LIGASE COMPLEX SUBUNIT 4"/>
    <property type="match status" value="1"/>
</dbReference>
<feature type="region of interest" description="Disordered" evidence="1">
    <location>
        <begin position="1"/>
        <end position="53"/>
    </location>
</feature>
<feature type="domain" description="DUF1746" evidence="3">
    <location>
        <begin position="70"/>
        <end position="185"/>
    </location>
</feature>
<feature type="transmembrane region" description="Helical" evidence="2">
    <location>
        <begin position="121"/>
        <end position="140"/>
    </location>
</feature>
<dbReference type="GO" id="GO:0044695">
    <property type="term" value="C:Dsc E3 ubiquitin ligase complex"/>
    <property type="evidence" value="ECO:0007669"/>
    <property type="project" value="InterPro"/>
</dbReference>
<reference evidence="5" key="2">
    <citation type="journal article" date="2019" name="Mol. Plant Microbe Interact.">
        <title>Genome sequence resources for four phytopathogenic fungi from the Colletotrichum orbiculare species complex.</title>
        <authorList>
            <person name="Gan P."/>
            <person name="Tsushima A."/>
            <person name="Narusaka M."/>
            <person name="Narusaka Y."/>
            <person name="Takano Y."/>
            <person name="Kubo Y."/>
            <person name="Shirasu K."/>
        </authorList>
    </citation>
    <scope>GENOME REANNOTATION</scope>
    <source>
        <strain evidence="5">104-T / ATCC 96160 / CBS 514.97 / LARS 414 / MAFF 240422</strain>
    </source>
</reference>
<dbReference type="OrthoDB" id="5428737at2759"/>
<dbReference type="Proteomes" id="UP000014480">
    <property type="component" value="Unassembled WGS sequence"/>
</dbReference>
<feature type="region of interest" description="Disordered" evidence="1">
    <location>
        <begin position="241"/>
        <end position="276"/>
    </location>
</feature>
<dbReference type="InterPro" id="IPR038967">
    <property type="entry name" value="Dsc4-like"/>
</dbReference>
<feature type="compositionally biased region" description="Basic and acidic residues" evidence="1">
    <location>
        <begin position="251"/>
        <end position="269"/>
    </location>
</feature>
<dbReference type="GO" id="GO:0016874">
    <property type="term" value="F:ligase activity"/>
    <property type="evidence" value="ECO:0007669"/>
    <property type="project" value="UniProtKB-KW"/>
</dbReference>
<evidence type="ECO:0000313" key="4">
    <source>
        <dbReference type="EMBL" id="TDZ25943.1"/>
    </source>
</evidence>
<dbReference type="InterPro" id="IPR013715">
    <property type="entry name" value="DUF1746"/>
</dbReference>
<gene>
    <name evidence="4" type="primary">dsc4</name>
    <name evidence="4" type="ORF">Cob_v000928</name>
</gene>
<reference evidence="5" key="1">
    <citation type="journal article" date="2013" name="New Phytol.">
        <title>Comparative genomic and transcriptomic analyses reveal the hemibiotrophic stage shift of Colletotrichum fungi.</title>
        <authorList>
            <person name="Gan P."/>
            <person name="Ikeda K."/>
            <person name="Irieda H."/>
            <person name="Narusaka M."/>
            <person name="O'Connell R.J."/>
            <person name="Narusaka Y."/>
            <person name="Takano Y."/>
            <person name="Kubo Y."/>
            <person name="Shirasu K."/>
        </authorList>
    </citation>
    <scope>NUCLEOTIDE SEQUENCE [LARGE SCALE GENOMIC DNA]</scope>
    <source>
        <strain evidence="5">104-T / ATCC 96160 / CBS 514.97 / LARS 414 / MAFF 240422</strain>
    </source>
</reference>
<keyword evidence="2" id="KW-0472">Membrane</keyword>
<dbReference type="GO" id="GO:0005783">
    <property type="term" value="C:endoplasmic reticulum"/>
    <property type="evidence" value="ECO:0007669"/>
    <property type="project" value="TreeGrafter"/>
</dbReference>
<feature type="transmembrane region" description="Helical" evidence="2">
    <location>
        <begin position="169"/>
        <end position="188"/>
    </location>
</feature>
<evidence type="ECO:0000313" key="5">
    <source>
        <dbReference type="Proteomes" id="UP000014480"/>
    </source>
</evidence>
<dbReference type="PANTHER" id="PTHR39405:SF1">
    <property type="entry name" value="DSC E3 UBIQUITIN LIGASE COMPLEX SUBUNIT 4"/>
    <property type="match status" value="1"/>
</dbReference>
<evidence type="ECO:0000256" key="2">
    <source>
        <dbReference type="SAM" id="Phobius"/>
    </source>
</evidence>
<feature type="compositionally biased region" description="Basic residues" evidence="1">
    <location>
        <begin position="42"/>
        <end position="53"/>
    </location>
</feature>
<accession>A0A484G6Z5</accession>
<sequence>MVDDAAPDTQPGRPILTGLDHDDDTGNRGLSPSAPELESRSSRRRRRRKHRKVNPGLARKFDLMTQLLRNLDALVYAELCTLYYMECSIFRFAVRVYGQHHWLTPKPDDYPLTMEAPRSQVISVFVPNLLCILLHIFAALPTAGEAARGYLHGGVIVDFIGQKPPTSRLTFLALDFIILAVQCLMLAVHAEREKLRAIVRPNIFRLPHALEDQNAATSTQDLDAEERGVLRDAPGLDLEGADSVELQPLRPQDDAEPSSRADRSRERSRSSRRRSSIHSASGLQLFDVLSSGNGVLGEFHISHTIRNATTDFRGAAGHSLQTLGYTATLTRLSAIRRMPHLERNQRNQR</sequence>
<dbReference type="GO" id="GO:0032933">
    <property type="term" value="P:SREBP signaling pathway"/>
    <property type="evidence" value="ECO:0007669"/>
    <property type="project" value="InterPro"/>
</dbReference>
<organism evidence="4 5">
    <name type="scientific">Colletotrichum orbiculare (strain 104-T / ATCC 96160 / CBS 514.97 / LARS 414 / MAFF 240422)</name>
    <name type="common">Cucumber anthracnose fungus</name>
    <name type="synonym">Colletotrichum lagenarium</name>
    <dbReference type="NCBI Taxonomy" id="1213857"/>
    <lineage>
        <taxon>Eukaryota</taxon>
        <taxon>Fungi</taxon>
        <taxon>Dikarya</taxon>
        <taxon>Ascomycota</taxon>
        <taxon>Pezizomycotina</taxon>
        <taxon>Sordariomycetes</taxon>
        <taxon>Hypocreomycetidae</taxon>
        <taxon>Glomerellales</taxon>
        <taxon>Glomerellaceae</taxon>
        <taxon>Colletotrichum</taxon>
        <taxon>Colletotrichum orbiculare species complex</taxon>
    </lineage>
</organism>
<evidence type="ECO:0000256" key="1">
    <source>
        <dbReference type="SAM" id="MobiDB-lite"/>
    </source>
</evidence>
<keyword evidence="5" id="KW-1185">Reference proteome</keyword>
<dbReference type="AlphaFoldDB" id="A0A484G6Z5"/>
<evidence type="ECO:0000259" key="3">
    <source>
        <dbReference type="Pfam" id="PF08508"/>
    </source>
</evidence>
<dbReference type="Pfam" id="PF08508">
    <property type="entry name" value="DUF1746"/>
    <property type="match status" value="1"/>
</dbReference>
<proteinExistence type="predicted"/>
<keyword evidence="2" id="KW-1133">Transmembrane helix</keyword>
<comment type="caution">
    <text evidence="4">The sequence shown here is derived from an EMBL/GenBank/DDBJ whole genome shotgun (WGS) entry which is preliminary data.</text>
</comment>
<name>A0A484G6Z5_COLOR</name>
<dbReference type="EMBL" id="AMCV02000001">
    <property type="protein sequence ID" value="TDZ25943.1"/>
    <property type="molecule type" value="Genomic_DNA"/>
</dbReference>